<keyword evidence="3" id="KW-0732">Signal</keyword>
<name>A0A5B0ELP3_9MICC</name>
<evidence type="ECO:0000256" key="2">
    <source>
        <dbReference type="SAM" id="Phobius"/>
    </source>
</evidence>
<keyword evidence="2" id="KW-1133">Transmembrane helix</keyword>
<dbReference type="InterPro" id="IPR033435">
    <property type="entry name" value="DUF5129"/>
</dbReference>
<feature type="chain" id="PRO_5039455355" evidence="3">
    <location>
        <begin position="22"/>
        <end position="482"/>
    </location>
</feature>
<keyword evidence="2" id="KW-0812">Transmembrane</keyword>
<dbReference type="AlphaFoldDB" id="A0A5B0ELP3"/>
<dbReference type="Pfam" id="PF17173">
    <property type="entry name" value="DUF5129"/>
    <property type="match status" value="1"/>
</dbReference>
<sequence length="482" mass="52493">MRKLLSILALGALFLIGGAPAASASQATDIVIEDTAGTLDANTLLPAIEKIKFNEPTKVAIYTRAGNESDNLNEEVLRFAREKHPEWLSSDRQKWADSLFVFALDPAGRQVGTYFGEDRKVSPGQRDDIQNATKDLFKEAQWTDGSIAGVERAAQLMNRPWYKSPKLYAWSGGILVVGGISVGSTLYVRKTYRTRSEKALEIGNASYSNVSLDLEATELNAKTINGDSRYGSLVLEKYRGFMAAYNDLAEQGNKANDMDTKLHQRKETALFMEKYAGKATELDRLDDVIADTNMLLNMGSGWAAAWERQLAPLREDLAEIDPLVTGKHAVPDAPAAIALTRFKTMTADEVEKWGAALQSRQLSPEDGLDKIAAAREELTEVLKEYSEAVIAKFAKDKEEEKLMRAAMRTPEASGTSHSSNHSILGTVYPSNRFWSVVGFSVGYRSGRSSVQESRSASSSTGGSTGYGSSGGSFSGSGSSSRF</sequence>
<organism evidence="5 6">
    <name type="scientific">Paeniglutamicibacter gangotriensis</name>
    <dbReference type="NCBI Taxonomy" id="254787"/>
    <lineage>
        <taxon>Bacteria</taxon>
        <taxon>Bacillati</taxon>
        <taxon>Actinomycetota</taxon>
        <taxon>Actinomycetes</taxon>
        <taxon>Micrococcales</taxon>
        <taxon>Micrococcaceae</taxon>
        <taxon>Paeniglutamicibacter</taxon>
    </lineage>
</organism>
<evidence type="ECO:0000313" key="6">
    <source>
        <dbReference type="Proteomes" id="UP000323856"/>
    </source>
</evidence>
<evidence type="ECO:0000259" key="4">
    <source>
        <dbReference type="Pfam" id="PF17173"/>
    </source>
</evidence>
<accession>A0A5B0ELP3</accession>
<feature type="transmembrane region" description="Helical" evidence="2">
    <location>
        <begin position="167"/>
        <end position="188"/>
    </location>
</feature>
<protein>
    <submittedName>
        <fullName evidence="5">DUF5129 domain-containing protein</fullName>
    </submittedName>
</protein>
<gene>
    <name evidence="5" type="ORF">FQ154_01930</name>
</gene>
<feature type="domain" description="DUF5129" evidence="4">
    <location>
        <begin position="32"/>
        <end position="370"/>
    </location>
</feature>
<dbReference type="Proteomes" id="UP000323856">
    <property type="component" value="Unassembled WGS sequence"/>
</dbReference>
<keyword evidence="2" id="KW-0472">Membrane</keyword>
<feature type="signal peptide" evidence="3">
    <location>
        <begin position="1"/>
        <end position="21"/>
    </location>
</feature>
<dbReference type="OrthoDB" id="3249697at2"/>
<reference evidence="5 6" key="1">
    <citation type="submission" date="2019-07" db="EMBL/GenBank/DDBJ databases">
        <title>Analysis of the biochemical properties, biological activity and biotechnological potential of siderophores and biosurfactants produced by Antarctic psychrotolerant bacteria.</title>
        <authorList>
            <person name="Styczynski M."/>
            <person name="Krucon T."/>
            <person name="Decewicz P."/>
            <person name="Dziewit L."/>
        </authorList>
    </citation>
    <scope>NUCLEOTIDE SEQUENCE [LARGE SCALE GENOMIC DNA]</scope>
    <source>
        <strain evidence="5 6">ANT_H27</strain>
    </source>
</reference>
<feature type="region of interest" description="Disordered" evidence="1">
    <location>
        <begin position="446"/>
        <end position="482"/>
    </location>
</feature>
<evidence type="ECO:0000313" key="5">
    <source>
        <dbReference type="EMBL" id="KAA0979944.1"/>
    </source>
</evidence>
<feature type="compositionally biased region" description="Gly residues" evidence="1">
    <location>
        <begin position="462"/>
        <end position="474"/>
    </location>
</feature>
<dbReference type="EMBL" id="VOBL01000001">
    <property type="protein sequence ID" value="KAA0979944.1"/>
    <property type="molecule type" value="Genomic_DNA"/>
</dbReference>
<evidence type="ECO:0000256" key="3">
    <source>
        <dbReference type="SAM" id="SignalP"/>
    </source>
</evidence>
<comment type="caution">
    <text evidence="5">The sequence shown here is derived from an EMBL/GenBank/DDBJ whole genome shotgun (WGS) entry which is preliminary data.</text>
</comment>
<dbReference type="RefSeq" id="WP_149618481.1">
    <property type="nucleotide sequence ID" value="NZ_JBITUG010000002.1"/>
</dbReference>
<proteinExistence type="predicted"/>
<feature type="compositionally biased region" description="Low complexity" evidence="1">
    <location>
        <begin position="446"/>
        <end position="461"/>
    </location>
</feature>
<evidence type="ECO:0000256" key="1">
    <source>
        <dbReference type="SAM" id="MobiDB-lite"/>
    </source>
</evidence>